<name>A0A9P7G9X9_9AGAR</name>
<accession>A0A9P7G9X9</accession>
<dbReference type="Proteomes" id="UP000775547">
    <property type="component" value="Unassembled WGS sequence"/>
</dbReference>
<keyword evidence="2" id="KW-1185">Reference proteome</keyword>
<comment type="caution">
    <text evidence="1">The sequence shown here is derived from an EMBL/GenBank/DDBJ whole genome shotgun (WGS) entry which is preliminary data.</text>
</comment>
<sequence>MLKGFPDAWLTPFPDKYVIDFAHWNKEPAPAIDPSPKTHFSVQWNEFYGTNLLTTAFYDVELFGVIIHLYFGLKGCIIPIVYIPDYPQETFVFTIAGPRDDQGKKDFYIFSFDSPVRNSDLHLLRPAFSSVSNFHLHRRTDQLVPVEPRSDSDLAEVEMKKVFLECGFYKPWSKLSASTISTALIGR</sequence>
<gene>
    <name evidence="1" type="ORF">DXG03_004758</name>
</gene>
<dbReference type="AlphaFoldDB" id="A0A9P7G9X9"/>
<reference evidence="1" key="1">
    <citation type="submission" date="2020-07" db="EMBL/GenBank/DDBJ databases">
        <authorList>
            <person name="Nieuwenhuis M."/>
            <person name="Van De Peppel L.J.J."/>
        </authorList>
    </citation>
    <scope>NUCLEOTIDE SEQUENCE</scope>
    <source>
        <strain evidence="1">AP01</strain>
        <tissue evidence="1">Mycelium</tissue>
    </source>
</reference>
<evidence type="ECO:0000313" key="1">
    <source>
        <dbReference type="EMBL" id="KAG5645966.1"/>
    </source>
</evidence>
<reference evidence="1" key="2">
    <citation type="submission" date="2021-10" db="EMBL/GenBank/DDBJ databases">
        <title>Phylogenomics reveals ancestral predisposition of the termite-cultivated fungus Termitomyces towards a domesticated lifestyle.</title>
        <authorList>
            <person name="Auxier B."/>
            <person name="Grum-Grzhimaylo A."/>
            <person name="Cardenas M.E."/>
            <person name="Lodge J.D."/>
            <person name="Laessoe T."/>
            <person name="Pedersen O."/>
            <person name="Smith M.E."/>
            <person name="Kuyper T.W."/>
            <person name="Franco-Molano E.A."/>
            <person name="Baroni T.J."/>
            <person name="Aanen D.K."/>
        </authorList>
    </citation>
    <scope>NUCLEOTIDE SEQUENCE</scope>
    <source>
        <strain evidence="1">AP01</strain>
        <tissue evidence="1">Mycelium</tissue>
    </source>
</reference>
<dbReference type="OrthoDB" id="3057163at2759"/>
<evidence type="ECO:0000313" key="2">
    <source>
        <dbReference type="Proteomes" id="UP000775547"/>
    </source>
</evidence>
<organism evidence="1 2">
    <name type="scientific">Asterophora parasitica</name>
    <dbReference type="NCBI Taxonomy" id="117018"/>
    <lineage>
        <taxon>Eukaryota</taxon>
        <taxon>Fungi</taxon>
        <taxon>Dikarya</taxon>
        <taxon>Basidiomycota</taxon>
        <taxon>Agaricomycotina</taxon>
        <taxon>Agaricomycetes</taxon>
        <taxon>Agaricomycetidae</taxon>
        <taxon>Agaricales</taxon>
        <taxon>Tricholomatineae</taxon>
        <taxon>Lyophyllaceae</taxon>
        <taxon>Asterophora</taxon>
    </lineage>
</organism>
<dbReference type="EMBL" id="JABCKV010000029">
    <property type="protein sequence ID" value="KAG5645966.1"/>
    <property type="molecule type" value="Genomic_DNA"/>
</dbReference>
<protein>
    <submittedName>
        <fullName evidence="1">Uncharacterized protein</fullName>
    </submittedName>
</protein>
<proteinExistence type="predicted"/>